<comment type="catalytic activity">
    <reaction evidence="1">
        <text>Hydrolysis of terminal non-reducing N-acetyl-D-hexosamine residues in N-acetyl-beta-D-hexosaminides.</text>
        <dbReference type="EC" id="3.2.1.52"/>
    </reaction>
</comment>
<dbReference type="Proteomes" id="UP000315439">
    <property type="component" value="Unassembled WGS sequence"/>
</dbReference>
<protein>
    <recommendedName>
        <fullName evidence="3">beta-N-acetylhexosaminidase</fullName>
        <ecNumber evidence="3">3.2.1.52</ecNumber>
    </recommendedName>
    <alternativeName>
        <fullName evidence="6">Beta-N-acetylhexosaminidase</fullName>
    </alternativeName>
    <alternativeName>
        <fullName evidence="7">N-acetyl-beta-glucosaminidase</fullName>
    </alternativeName>
</protein>
<evidence type="ECO:0000256" key="3">
    <source>
        <dbReference type="ARBA" id="ARBA00012663"/>
    </source>
</evidence>
<dbReference type="EC" id="3.2.1.52" evidence="3"/>
<evidence type="ECO:0000256" key="7">
    <source>
        <dbReference type="ARBA" id="ARBA00033000"/>
    </source>
</evidence>
<dbReference type="InterPro" id="IPR025705">
    <property type="entry name" value="Beta_hexosaminidase_sua/sub"/>
</dbReference>
<feature type="active site" description="Proton donor" evidence="8">
    <location>
        <position position="617"/>
    </location>
</feature>
<dbReference type="Gene3D" id="2.60.40.10">
    <property type="entry name" value="Immunoglobulins"/>
    <property type="match status" value="1"/>
</dbReference>
<evidence type="ECO:0000256" key="5">
    <source>
        <dbReference type="ARBA" id="ARBA00023295"/>
    </source>
</evidence>
<dbReference type="InterPro" id="IPR013783">
    <property type="entry name" value="Ig-like_fold"/>
</dbReference>
<dbReference type="InterPro" id="IPR004867">
    <property type="entry name" value="CHB_C_dom"/>
</dbReference>
<dbReference type="GO" id="GO:0030203">
    <property type="term" value="P:glycosaminoglycan metabolic process"/>
    <property type="evidence" value="ECO:0007669"/>
    <property type="project" value="TreeGrafter"/>
</dbReference>
<dbReference type="InterPro" id="IPR014756">
    <property type="entry name" value="Ig_E-set"/>
</dbReference>
<feature type="domain" description="Chitobiase/beta-hexosaminidases N-terminal" evidence="10">
    <location>
        <begin position="111"/>
        <end position="276"/>
    </location>
</feature>
<feature type="compositionally biased region" description="Polar residues" evidence="9">
    <location>
        <begin position="53"/>
        <end position="64"/>
    </location>
</feature>
<dbReference type="PRINTS" id="PR00738">
    <property type="entry name" value="GLHYDRLASE20"/>
</dbReference>
<keyword evidence="5" id="KW-0326">Glycosidase</keyword>
<keyword evidence="12" id="KW-1185">Reference proteome</keyword>
<dbReference type="Gene3D" id="2.60.40.290">
    <property type="match status" value="1"/>
</dbReference>
<dbReference type="SUPFAM" id="SSF55545">
    <property type="entry name" value="beta-N-acetylhexosaminidase-like domain"/>
    <property type="match status" value="1"/>
</dbReference>
<dbReference type="InterPro" id="IPR029018">
    <property type="entry name" value="Hex-like_dom2"/>
</dbReference>
<dbReference type="PANTHER" id="PTHR22600:SF57">
    <property type="entry name" value="BETA-N-ACETYLHEXOSAMINIDASE"/>
    <property type="match status" value="1"/>
</dbReference>
<proteinExistence type="inferred from homology"/>
<dbReference type="SUPFAM" id="SSF81296">
    <property type="entry name" value="E set domains"/>
    <property type="match status" value="1"/>
</dbReference>
<comment type="similarity">
    <text evidence="2">Belongs to the glycosyl hydrolase 20 family.</text>
</comment>
<evidence type="ECO:0000256" key="6">
    <source>
        <dbReference type="ARBA" id="ARBA00030512"/>
    </source>
</evidence>
<comment type="caution">
    <text evidence="11">The sequence shown here is derived from an EMBL/GenBank/DDBJ whole genome shotgun (WGS) entry which is preliminary data.</text>
</comment>
<dbReference type="SMART" id="SM01081">
    <property type="entry name" value="CHB_HEX"/>
    <property type="match status" value="1"/>
</dbReference>
<dbReference type="InterPro" id="IPR012291">
    <property type="entry name" value="CBM2_carb-bd_dom_sf"/>
</dbReference>
<dbReference type="EMBL" id="VIKS01000003">
    <property type="protein sequence ID" value="TQV88918.1"/>
    <property type="molecule type" value="Genomic_DNA"/>
</dbReference>
<dbReference type="GO" id="GO:0030247">
    <property type="term" value="F:polysaccharide binding"/>
    <property type="evidence" value="ECO:0007669"/>
    <property type="project" value="InterPro"/>
</dbReference>
<dbReference type="GO" id="GO:0005975">
    <property type="term" value="P:carbohydrate metabolic process"/>
    <property type="evidence" value="ECO:0007669"/>
    <property type="project" value="InterPro"/>
</dbReference>
<dbReference type="InterPro" id="IPR015882">
    <property type="entry name" value="HEX_bac_N"/>
</dbReference>
<dbReference type="Gene3D" id="3.30.379.10">
    <property type="entry name" value="Chitobiase/beta-hexosaminidase domain 2-like"/>
    <property type="match status" value="1"/>
</dbReference>
<dbReference type="AlphaFoldDB" id="A0A545UHI6"/>
<dbReference type="RefSeq" id="WP_142892403.1">
    <property type="nucleotide sequence ID" value="NZ_ML660161.1"/>
</dbReference>
<dbReference type="SUPFAM" id="SSF49384">
    <property type="entry name" value="Carbohydrate-binding domain"/>
    <property type="match status" value="1"/>
</dbReference>
<reference evidence="11 12" key="1">
    <citation type="submission" date="2019-07" db="EMBL/GenBank/DDBJ databases">
        <title>Draft genome for Aliikangiella sp. M105.</title>
        <authorList>
            <person name="Wang G."/>
        </authorList>
    </citation>
    <scope>NUCLEOTIDE SEQUENCE [LARGE SCALE GENOMIC DNA]</scope>
    <source>
        <strain evidence="11 12">M105</strain>
    </source>
</reference>
<dbReference type="Pfam" id="PF02838">
    <property type="entry name" value="Glyco_hydro_20b"/>
    <property type="match status" value="1"/>
</dbReference>
<dbReference type="Pfam" id="PF03174">
    <property type="entry name" value="CHB_HEX_C"/>
    <property type="match status" value="1"/>
</dbReference>
<dbReference type="SUPFAM" id="SSF51445">
    <property type="entry name" value="(Trans)glycosidases"/>
    <property type="match status" value="1"/>
</dbReference>
<dbReference type="InterPro" id="IPR008965">
    <property type="entry name" value="CBM2/CBM3_carb-bd_dom_sf"/>
</dbReference>
<gene>
    <name evidence="11" type="ORF">FLL46_05115</name>
</gene>
<evidence type="ECO:0000259" key="10">
    <source>
        <dbReference type="SMART" id="SM01081"/>
    </source>
</evidence>
<dbReference type="OrthoDB" id="9763537at2"/>
<evidence type="ECO:0000256" key="2">
    <source>
        <dbReference type="ARBA" id="ARBA00006285"/>
    </source>
</evidence>
<keyword evidence="4 11" id="KW-0378">Hydrolase</keyword>
<accession>A0A545UHI6</accession>
<evidence type="ECO:0000256" key="1">
    <source>
        <dbReference type="ARBA" id="ARBA00001231"/>
    </source>
</evidence>
<dbReference type="Pfam" id="PF03173">
    <property type="entry name" value="CHB_HEX"/>
    <property type="match status" value="1"/>
</dbReference>
<dbReference type="InterPro" id="IPR015883">
    <property type="entry name" value="Glyco_hydro_20_cat"/>
</dbReference>
<sequence length="953" mass="108727">MPKVSVNTALKLFKKLLIKRDQLKKIHTVTYFRSIRKVTFLIVFFIAGCGADESSQTDKNNNAKSPGIEQKNHEPVNKSKELLAHSRLTPKANNVVAKDSEKELQLQQFAKHLKLNYQVITNRPSKDCDKSVFDGLCFRAAISLQLEHLVTLTDWRIFFSHMSPIQKDYSEAFNIVHVNGDLHYIEPTKKFTTWSIGKAEKIEFIAGVWHISEYDSPPNFYVVVDGLKPAIIDSTRSVIDPETLLETLPHVTPFTEQDSQFKRTSKDSSVWATASQLFEVNKSIEQKPLDVSARIIPKPKSVQLLSKQDTLNISQGIQLTPNEFNIDKNSVAVERLRRLGIPLSNTEGKILKFVKSKSKFGKEGYQLKTTQAGIEISADNEIGAFYGLQSLAALYKPGDLNLPLIKVVDEPRYAFRGLLLDVARNFRSKEFVIKLLDQMSAYKLNKLHFHLGDDEGWRMEIPGLPELTQVGATRCHDLSESGCLLPQLGSGPATSNGANGFYSIDEYQAILKAAQERNIEVIPSFDMPGHSRAAVVSMQARYRNFQLQGKLELAEEYLLTDLNDQSKYSSIQYYSDNTLNICRKSTYRFVEKVIDEVVKIHNRVGVPLTTYHIGADETPGAWKESPMCHQFMQEHDIQPEELGSHFIKTISQFLDSRNIRVAGWSDGMAEVKAGEMPSSVQVNAWRPLFWDGHKVAHSMANQNWDVVVSIPDALYFDFAYEADPKERGYYWGSRSTNTRQVFELMPDNLPIHAEIWTDRENNPMVLDDRFGAKQNPQSDYKPLLQDKAYLGIQGHLWSEMVRSDDIAEYLLFPRLLALAERAWHKAEWEPVYNYQGAVYSQQSQYFTEQHRYKRKHDWRMFANTIAQKEMAKLESLGWLFRIPTVGAEYDGKLLKLNSAFPGLSLQFSVDNNAWREYDIHSKGVPLSNAREIKVRAKSPNGKRYGRTLTMKVE</sequence>
<organism evidence="11 12">
    <name type="scientific">Aliikangiella coralliicola</name>
    <dbReference type="NCBI Taxonomy" id="2592383"/>
    <lineage>
        <taxon>Bacteria</taxon>
        <taxon>Pseudomonadati</taxon>
        <taxon>Pseudomonadota</taxon>
        <taxon>Gammaproteobacteria</taxon>
        <taxon>Oceanospirillales</taxon>
        <taxon>Pleioneaceae</taxon>
        <taxon>Aliikangiella</taxon>
    </lineage>
</organism>
<dbReference type="GO" id="GO:0016020">
    <property type="term" value="C:membrane"/>
    <property type="evidence" value="ECO:0007669"/>
    <property type="project" value="TreeGrafter"/>
</dbReference>
<evidence type="ECO:0000256" key="9">
    <source>
        <dbReference type="SAM" id="MobiDB-lite"/>
    </source>
</evidence>
<evidence type="ECO:0000313" key="11">
    <source>
        <dbReference type="EMBL" id="TQV88918.1"/>
    </source>
</evidence>
<dbReference type="InterPro" id="IPR017853">
    <property type="entry name" value="GH"/>
</dbReference>
<dbReference type="Pfam" id="PF00728">
    <property type="entry name" value="Glyco_hydro_20"/>
    <property type="match status" value="1"/>
</dbReference>
<feature type="region of interest" description="Disordered" evidence="9">
    <location>
        <begin position="53"/>
        <end position="76"/>
    </location>
</feature>
<evidence type="ECO:0000256" key="4">
    <source>
        <dbReference type="ARBA" id="ARBA00022801"/>
    </source>
</evidence>
<dbReference type="PANTHER" id="PTHR22600">
    <property type="entry name" value="BETA-HEXOSAMINIDASE"/>
    <property type="match status" value="1"/>
</dbReference>
<dbReference type="InterPro" id="IPR004866">
    <property type="entry name" value="CHB/HEX_N_dom"/>
</dbReference>
<evidence type="ECO:0000256" key="8">
    <source>
        <dbReference type="PIRSR" id="PIRSR625705-1"/>
    </source>
</evidence>
<evidence type="ECO:0000313" key="12">
    <source>
        <dbReference type="Proteomes" id="UP000315439"/>
    </source>
</evidence>
<dbReference type="GO" id="GO:0004563">
    <property type="term" value="F:beta-N-acetylhexosaminidase activity"/>
    <property type="evidence" value="ECO:0007669"/>
    <property type="project" value="UniProtKB-EC"/>
</dbReference>
<name>A0A545UHI6_9GAMM</name>
<dbReference type="Gene3D" id="3.20.20.80">
    <property type="entry name" value="Glycosidases"/>
    <property type="match status" value="1"/>
</dbReference>